<dbReference type="PANTHER" id="PTHR32060">
    <property type="entry name" value="TAIL-SPECIFIC PROTEASE"/>
    <property type="match status" value="1"/>
</dbReference>
<dbReference type="SUPFAM" id="SSF52096">
    <property type="entry name" value="ClpP/crotonase"/>
    <property type="match status" value="1"/>
</dbReference>
<dbReference type="RefSeq" id="WP_323575193.1">
    <property type="nucleotide sequence ID" value="NZ_JAYGJQ010000001.1"/>
</dbReference>
<dbReference type="InterPro" id="IPR005151">
    <property type="entry name" value="Tail-specific_protease"/>
</dbReference>
<dbReference type="SUPFAM" id="SSF50156">
    <property type="entry name" value="PDZ domain-like"/>
    <property type="match status" value="1"/>
</dbReference>
<dbReference type="SMART" id="SM00228">
    <property type="entry name" value="PDZ"/>
    <property type="match status" value="1"/>
</dbReference>
<dbReference type="Proteomes" id="UP001302274">
    <property type="component" value="Unassembled WGS sequence"/>
</dbReference>
<evidence type="ECO:0000256" key="4">
    <source>
        <dbReference type="ARBA" id="ARBA00022825"/>
    </source>
</evidence>
<dbReference type="PANTHER" id="PTHR32060:SF30">
    <property type="entry name" value="CARBOXY-TERMINAL PROCESSING PROTEASE CTPA"/>
    <property type="match status" value="1"/>
</dbReference>
<comment type="similarity">
    <text evidence="1 5">Belongs to the peptidase S41A family.</text>
</comment>
<keyword evidence="2 5" id="KW-0645">Protease</keyword>
<feature type="chain" id="PRO_5046747568" evidence="7">
    <location>
        <begin position="18"/>
        <end position="480"/>
    </location>
</feature>
<proteinExistence type="inferred from homology"/>
<dbReference type="Pfam" id="PF03572">
    <property type="entry name" value="Peptidase_S41"/>
    <property type="match status" value="1"/>
</dbReference>
<dbReference type="Pfam" id="PF17820">
    <property type="entry name" value="PDZ_6"/>
    <property type="match status" value="1"/>
</dbReference>
<keyword evidence="6" id="KW-0175">Coiled coil</keyword>
<dbReference type="InterPro" id="IPR001478">
    <property type="entry name" value="PDZ"/>
</dbReference>
<dbReference type="InterPro" id="IPR029045">
    <property type="entry name" value="ClpP/crotonase-like_dom_sf"/>
</dbReference>
<evidence type="ECO:0000256" key="3">
    <source>
        <dbReference type="ARBA" id="ARBA00022801"/>
    </source>
</evidence>
<evidence type="ECO:0000256" key="2">
    <source>
        <dbReference type="ARBA" id="ARBA00022670"/>
    </source>
</evidence>
<keyword evidence="4 5" id="KW-0720">Serine protease</keyword>
<feature type="signal peptide" evidence="7">
    <location>
        <begin position="1"/>
        <end position="17"/>
    </location>
</feature>
<dbReference type="InterPro" id="IPR004447">
    <property type="entry name" value="Peptidase_S41A"/>
</dbReference>
<keyword evidence="10" id="KW-1185">Reference proteome</keyword>
<gene>
    <name evidence="9" type="ORF">SHI21_05220</name>
</gene>
<feature type="domain" description="PDZ" evidence="8">
    <location>
        <begin position="89"/>
        <end position="157"/>
    </location>
</feature>
<dbReference type="CDD" id="cd06782">
    <property type="entry name" value="cpPDZ_CPP-like"/>
    <property type="match status" value="1"/>
</dbReference>
<feature type="coiled-coil region" evidence="6">
    <location>
        <begin position="391"/>
        <end position="418"/>
    </location>
</feature>
<protein>
    <submittedName>
        <fullName evidence="9">S41 family peptidase</fullName>
    </submittedName>
</protein>
<dbReference type="Pfam" id="PF22694">
    <property type="entry name" value="CtpB_N-like"/>
    <property type="match status" value="1"/>
</dbReference>
<evidence type="ECO:0000256" key="7">
    <source>
        <dbReference type="SAM" id="SignalP"/>
    </source>
</evidence>
<reference evidence="9 10" key="1">
    <citation type="submission" date="2023-11" db="EMBL/GenBank/DDBJ databases">
        <title>A Novel Polar Bacteriovorax (B. antarcticus) Isolated from the Biocrust in Antarctica.</title>
        <authorList>
            <person name="Mun W."/>
            <person name="Choi S.Y."/>
            <person name="Mitchell R.J."/>
        </authorList>
    </citation>
    <scope>NUCLEOTIDE SEQUENCE [LARGE SCALE GENOMIC DNA]</scope>
    <source>
        <strain evidence="9 10">PP10</strain>
    </source>
</reference>
<accession>A0ABU5VRB3</accession>
<dbReference type="CDD" id="cd07560">
    <property type="entry name" value="Peptidase_S41_CPP"/>
    <property type="match status" value="1"/>
</dbReference>
<name>A0ABU5VRB3_9BACT</name>
<evidence type="ECO:0000256" key="6">
    <source>
        <dbReference type="SAM" id="Coils"/>
    </source>
</evidence>
<dbReference type="Gene3D" id="2.30.42.10">
    <property type="match status" value="1"/>
</dbReference>
<sequence>MKRVLVGLLLGTLSVSAVVIAAAPQTPAQTEEAQKKSRYEKLELFNKVLYLIESQYYREVSTDKLIEGAINGMMNTLDPHSAYLDSEVFSKMQEETSGEFGGLGIEVTQKDGVLVIITPIEDSPAFKAGIKAGDKVVEINHESMVGSTLQQAIDKLRGKMKSKIILGVVREGVDGIKNFELTREIVYLKPVKYELLKDGFAYVRLTQFQKKSAEYIIDALKKMRESSKKTGLKGVILDLRSNPGGLLDEAVDVSSIFLKDGIVVSTEGRDPKNKEIRYVKKTGYKELDIPLVVLINGSSASASEIVSGALQDSKRAIIMGTQSFGKGSVQSVAKIDDTSGVKLTIAQYMTPANRKIQAVGIIPDVTIGEAEGEWYDNNKKESSFIREKDLKNHLTATIETAEEKKAREESELKERIERTERFRATREKKRVAGKNPVKEKVAVVEEDDDGATKIAPGEDWQVTQAINYLKNIGLIKNLKF</sequence>
<evidence type="ECO:0000259" key="8">
    <source>
        <dbReference type="PROSITE" id="PS50106"/>
    </source>
</evidence>
<dbReference type="InterPro" id="IPR036034">
    <property type="entry name" value="PDZ_sf"/>
</dbReference>
<dbReference type="PROSITE" id="PS50106">
    <property type="entry name" value="PDZ"/>
    <property type="match status" value="1"/>
</dbReference>
<organism evidence="9 10">
    <name type="scientific">Bacteriovorax antarcticus</name>
    <dbReference type="NCBI Taxonomy" id="3088717"/>
    <lineage>
        <taxon>Bacteria</taxon>
        <taxon>Pseudomonadati</taxon>
        <taxon>Bdellovibrionota</taxon>
        <taxon>Bacteriovoracia</taxon>
        <taxon>Bacteriovoracales</taxon>
        <taxon>Bacteriovoracaceae</taxon>
        <taxon>Bacteriovorax</taxon>
    </lineage>
</organism>
<dbReference type="Gene3D" id="3.90.226.10">
    <property type="entry name" value="2-enoyl-CoA Hydratase, Chain A, domain 1"/>
    <property type="match status" value="1"/>
</dbReference>
<dbReference type="InterPro" id="IPR055210">
    <property type="entry name" value="CtpA/B_N"/>
</dbReference>
<dbReference type="Gene3D" id="3.30.750.44">
    <property type="match status" value="1"/>
</dbReference>
<dbReference type="InterPro" id="IPR041489">
    <property type="entry name" value="PDZ_6"/>
</dbReference>
<evidence type="ECO:0000313" key="9">
    <source>
        <dbReference type="EMBL" id="MEA9355586.1"/>
    </source>
</evidence>
<evidence type="ECO:0000256" key="1">
    <source>
        <dbReference type="ARBA" id="ARBA00009179"/>
    </source>
</evidence>
<comment type="caution">
    <text evidence="9">The sequence shown here is derived from an EMBL/GenBank/DDBJ whole genome shotgun (WGS) entry which is preliminary data.</text>
</comment>
<evidence type="ECO:0000313" key="10">
    <source>
        <dbReference type="Proteomes" id="UP001302274"/>
    </source>
</evidence>
<keyword evidence="7" id="KW-0732">Signal</keyword>
<dbReference type="EMBL" id="JAYGJQ010000001">
    <property type="protein sequence ID" value="MEA9355586.1"/>
    <property type="molecule type" value="Genomic_DNA"/>
</dbReference>
<dbReference type="NCBIfam" id="TIGR00225">
    <property type="entry name" value="prc"/>
    <property type="match status" value="1"/>
</dbReference>
<evidence type="ECO:0000256" key="5">
    <source>
        <dbReference type="RuleBase" id="RU004404"/>
    </source>
</evidence>
<keyword evidence="3 5" id="KW-0378">Hydrolase</keyword>
<dbReference type="SMART" id="SM00245">
    <property type="entry name" value="TSPc"/>
    <property type="match status" value="1"/>
</dbReference>